<evidence type="ECO:0000256" key="4">
    <source>
        <dbReference type="ARBA" id="ARBA00022692"/>
    </source>
</evidence>
<evidence type="ECO:0000313" key="9">
    <source>
        <dbReference type="Proteomes" id="UP000218899"/>
    </source>
</evidence>
<dbReference type="KEGG" id="sva:SVA_1946"/>
<proteinExistence type="inferred from homology"/>
<dbReference type="EMBL" id="AP014936">
    <property type="protein sequence ID" value="BAU48499.1"/>
    <property type="molecule type" value="Genomic_DNA"/>
</dbReference>
<dbReference type="NCBIfam" id="TIGR00645">
    <property type="entry name" value="HI0507"/>
    <property type="match status" value="1"/>
</dbReference>
<feature type="transmembrane region" description="Helical" evidence="7">
    <location>
        <begin position="17"/>
        <end position="35"/>
    </location>
</feature>
<dbReference type="InterPro" id="IPR005134">
    <property type="entry name" value="UPF0114"/>
</dbReference>
<evidence type="ECO:0000256" key="1">
    <source>
        <dbReference type="ARBA" id="ARBA00004651"/>
    </source>
</evidence>
<feature type="transmembrane region" description="Helical" evidence="7">
    <location>
        <begin position="56"/>
        <end position="78"/>
    </location>
</feature>
<keyword evidence="3 7" id="KW-1003">Cell membrane</keyword>
<dbReference type="PANTHER" id="PTHR38596:SF1">
    <property type="entry name" value="UPF0114 PROTEIN YQHA"/>
    <property type="match status" value="1"/>
</dbReference>
<evidence type="ECO:0000256" key="5">
    <source>
        <dbReference type="ARBA" id="ARBA00022989"/>
    </source>
</evidence>
<evidence type="ECO:0000313" key="8">
    <source>
        <dbReference type="EMBL" id="BAU48499.1"/>
    </source>
</evidence>
<dbReference type="AlphaFoldDB" id="A0A1B4V4P6"/>
<feature type="transmembrane region" description="Helical" evidence="7">
    <location>
        <begin position="151"/>
        <end position="170"/>
    </location>
</feature>
<keyword evidence="5 7" id="KW-1133">Transmembrane helix</keyword>
<accession>A0A1B4V4P6</accession>
<dbReference type="HAMAP" id="MF_00143">
    <property type="entry name" value="UPF0114"/>
    <property type="match status" value="1"/>
</dbReference>
<name>A0A1B4V4P6_9GAMM</name>
<organism evidence="8 9">
    <name type="scientific">Sulfurifustis variabilis</name>
    <dbReference type="NCBI Taxonomy" id="1675686"/>
    <lineage>
        <taxon>Bacteria</taxon>
        <taxon>Pseudomonadati</taxon>
        <taxon>Pseudomonadota</taxon>
        <taxon>Gammaproteobacteria</taxon>
        <taxon>Acidiferrobacterales</taxon>
        <taxon>Acidiferrobacteraceae</taxon>
        <taxon>Sulfurifustis</taxon>
    </lineage>
</organism>
<keyword evidence="9" id="KW-1185">Reference proteome</keyword>
<keyword evidence="6 7" id="KW-0472">Membrane</keyword>
<comment type="subcellular location">
    <subcellularLocation>
        <location evidence="1 7">Cell membrane</location>
        <topology evidence="1 7">Multi-pass membrane protein</topology>
    </subcellularLocation>
</comment>
<evidence type="ECO:0000256" key="6">
    <source>
        <dbReference type="ARBA" id="ARBA00023136"/>
    </source>
</evidence>
<dbReference type="Proteomes" id="UP000218899">
    <property type="component" value="Chromosome"/>
</dbReference>
<evidence type="ECO:0000256" key="2">
    <source>
        <dbReference type="ARBA" id="ARBA00005774"/>
    </source>
</evidence>
<protein>
    <recommendedName>
        <fullName evidence="7">UPF0114 protein SVA_1946</fullName>
    </recommendedName>
</protein>
<dbReference type="RefSeq" id="WP_096461002.1">
    <property type="nucleotide sequence ID" value="NZ_AP014936.1"/>
</dbReference>
<reference evidence="8 9" key="1">
    <citation type="submission" date="2015-08" db="EMBL/GenBank/DDBJ databases">
        <title>Complete genome sequence of Sulfurifustis variabilis.</title>
        <authorList>
            <person name="Miura A."/>
            <person name="Kojima H."/>
            <person name="Fukui M."/>
        </authorList>
    </citation>
    <scope>NUCLEOTIDE SEQUENCE [LARGE SCALE GENOMIC DNA]</scope>
    <source>
        <strain evidence="9">skN76</strain>
    </source>
</reference>
<comment type="similarity">
    <text evidence="2 7">Belongs to the UPF0114 family.</text>
</comment>
<sequence length="185" mass="20216">MKRAEKVLEGLVFNSRWLLAPFYVGLVVAIFILLVKFTQEFWHVASHMVDGSESEVILAILTLVDMSLVANLLLIIIFSGYENFVSKIDTAGHEDRPEWMGKVDFSGLKVKLIASIVAISAVELLKSFVNISIAAEDVTTAADWTLSDTKLAWKVGIHVVLVVSGVLFAVMDRIAEATAHGKAGD</sequence>
<keyword evidence="4 7" id="KW-0812">Transmembrane</keyword>
<evidence type="ECO:0000256" key="3">
    <source>
        <dbReference type="ARBA" id="ARBA00022475"/>
    </source>
</evidence>
<dbReference type="InterPro" id="IPR020761">
    <property type="entry name" value="UPF0114_bac"/>
</dbReference>
<dbReference type="PANTHER" id="PTHR38596">
    <property type="entry name" value="UPF0114 PROTEIN YQHA"/>
    <property type="match status" value="1"/>
</dbReference>
<dbReference type="OrthoDB" id="9783569at2"/>
<dbReference type="GO" id="GO:0005886">
    <property type="term" value="C:plasma membrane"/>
    <property type="evidence" value="ECO:0007669"/>
    <property type="project" value="UniProtKB-SubCell"/>
</dbReference>
<gene>
    <name evidence="8" type="ORF">SVA_1946</name>
</gene>
<dbReference type="Pfam" id="PF03350">
    <property type="entry name" value="UPF0114"/>
    <property type="match status" value="1"/>
</dbReference>
<evidence type="ECO:0000256" key="7">
    <source>
        <dbReference type="HAMAP-Rule" id="MF_00143"/>
    </source>
</evidence>